<organism evidence="2 3">
    <name type="scientific">Acinetobacter haemolyticus</name>
    <dbReference type="NCBI Taxonomy" id="29430"/>
    <lineage>
        <taxon>Bacteria</taxon>
        <taxon>Pseudomonadati</taxon>
        <taxon>Pseudomonadota</taxon>
        <taxon>Gammaproteobacteria</taxon>
        <taxon>Moraxellales</taxon>
        <taxon>Moraxellaceae</taxon>
        <taxon>Acinetobacter</taxon>
    </lineage>
</organism>
<accession>A0A4P7B337</accession>
<dbReference type="RefSeq" id="WP_134251752.1">
    <property type="nucleotide sequence ID" value="NZ_CP038009.1"/>
</dbReference>
<feature type="compositionally biased region" description="Basic and acidic residues" evidence="1">
    <location>
        <begin position="29"/>
        <end position="43"/>
    </location>
</feature>
<dbReference type="Proteomes" id="UP000294395">
    <property type="component" value="Chromosome"/>
</dbReference>
<reference evidence="2 3" key="1">
    <citation type="submission" date="2019-03" db="EMBL/GenBank/DDBJ databases">
        <title>Complete genome sequence of two outbreak-associated Acinetobacter haemolyticus strains.</title>
        <authorList>
            <person name="Bai L."/>
            <person name="Zhang S.-C."/>
            <person name="Deng Y."/>
            <person name="Song C.-C."/>
            <person name="Kang G.-B."/>
            <person name="Dong Y."/>
            <person name="Wang Y."/>
            <person name="Gao F."/>
            <person name="Huang H."/>
        </authorList>
    </citation>
    <scope>NUCLEOTIDE SEQUENCE [LARGE SCALE GENOMIC DNA]</scope>
    <source>
        <strain evidence="2 3">TJR01</strain>
    </source>
</reference>
<dbReference type="AlphaFoldDB" id="A0A4P7B337"/>
<evidence type="ECO:0000256" key="1">
    <source>
        <dbReference type="SAM" id="MobiDB-lite"/>
    </source>
</evidence>
<name>A0A4P7B337_ACIHA</name>
<sequence length="76" mass="7882">MCGGGLGKIISSVTDTLGLTETKKAEKGFDAEAADRQAKDQAQRDANTAVAERRKRNASTVLSSAVDGQKKTTLGG</sequence>
<protein>
    <submittedName>
        <fullName evidence="2">Uncharacterized protein</fullName>
    </submittedName>
</protein>
<proteinExistence type="predicted"/>
<gene>
    <name evidence="2" type="ORF">AHTJR_04650</name>
</gene>
<evidence type="ECO:0000313" key="2">
    <source>
        <dbReference type="EMBL" id="QBQ15601.1"/>
    </source>
</evidence>
<evidence type="ECO:0000313" key="3">
    <source>
        <dbReference type="Proteomes" id="UP000294395"/>
    </source>
</evidence>
<dbReference type="EMBL" id="CP038009">
    <property type="protein sequence ID" value="QBQ15601.1"/>
    <property type="molecule type" value="Genomic_DNA"/>
</dbReference>
<feature type="region of interest" description="Disordered" evidence="1">
    <location>
        <begin position="29"/>
        <end position="76"/>
    </location>
</feature>